<dbReference type="AlphaFoldDB" id="A0A5K3FS31"/>
<name>A0A5K3FS31_MESCO</name>
<dbReference type="WBParaSite" id="MCU_010903-RA">
    <property type="protein sequence ID" value="MCU_010903-RA"/>
    <property type="gene ID" value="MCU_010903"/>
</dbReference>
<sequence length="55" mass="6276">MQIPRGMRGTIITPHPPRNQVLIHSDNSPNCTPICTVTASSQTRIRQRHRMQQLT</sequence>
<protein>
    <submittedName>
        <fullName evidence="1">Uncharacterized protein</fullName>
    </submittedName>
</protein>
<accession>A0A5K3FS31</accession>
<evidence type="ECO:0000313" key="1">
    <source>
        <dbReference type="WBParaSite" id="MCU_010903-RA"/>
    </source>
</evidence>
<proteinExistence type="predicted"/>
<reference evidence="1" key="1">
    <citation type="submission" date="2019-11" db="UniProtKB">
        <authorList>
            <consortium name="WormBaseParasite"/>
        </authorList>
    </citation>
    <scope>IDENTIFICATION</scope>
</reference>
<organism evidence="1">
    <name type="scientific">Mesocestoides corti</name>
    <name type="common">Flatworm</name>
    <dbReference type="NCBI Taxonomy" id="53468"/>
    <lineage>
        <taxon>Eukaryota</taxon>
        <taxon>Metazoa</taxon>
        <taxon>Spiralia</taxon>
        <taxon>Lophotrochozoa</taxon>
        <taxon>Platyhelminthes</taxon>
        <taxon>Cestoda</taxon>
        <taxon>Eucestoda</taxon>
        <taxon>Cyclophyllidea</taxon>
        <taxon>Mesocestoididae</taxon>
        <taxon>Mesocestoides</taxon>
    </lineage>
</organism>